<evidence type="ECO:0000256" key="2">
    <source>
        <dbReference type="ARBA" id="ARBA00022692"/>
    </source>
</evidence>
<dbReference type="GO" id="GO:0045271">
    <property type="term" value="C:respiratory chain complex I"/>
    <property type="evidence" value="ECO:0007669"/>
    <property type="project" value="InterPro"/>
</dbReference>
<dbReference type="PANTHER" id="PTHR21382:SF1">
    <property type="entry name" value="NADH DEHYDROGENASE [UBIQUINONE] 1 ALPHA SUBCOMPLEX SUBUNIT 11"/>
    <property type="match status" value="1"/>
</dbReference>
<evidence type="ECO:0000256" key="3">
    <source>
        <dbReference type="ARBA" id="ARBA00022792"/>
    </source>
</evidence>
<dbReference type="InterPro" id="IPR039205">
    <property type="entry name" value="NDUFA11"/>
</dbReference>
<comment type="subcellular location">
    <subcellularLocation>
        <location evidence="1">Mitochondrion inner membrane</location>
        <topology evidence="1">Multi-pass membrane protein</topology>
    </subcellularLocation>
</comment>
<dbReference type="Proteomes" id="UP000053257">
    <property type="component" value="Unassembled WGS sequence"/>
</dbReference>
<dbReference type="GO" id="GO:0005743">
    <property type="term" value="C:mitochondrial inner membrane"/>
    <property type="evidence" value="ECO:0007669"/>
    <property type="project" value="UniProtKB-SubCell"/>
</dbReference>
<dbReference type="AlphaFoldDB" id="A0A0C3PUL8"/>
<feature type="region of interest" description="Disordered" evidence="7">
    <location>
        <begin position="139"/>
        <end position="169"/>
    </location>
</feature>
<dbReference type="EMBL" id="KN840446">
    <property type="protein sequence ID" value="KIP11383.1"/>
    <property type="molecule type" value="Genomic_DNA"/>
</dbReference>
<keyword evidence="5" id="KW-0496">Mitochondrion</keyword>
<accession>A0A0C3PUL8</accession>
<sequence>MADANEAHPNGASATELLTYDPKPSLRYASAVGLQAAGVGALVSAVQNALGSHNKGAAGVFTRSGGTIGLFAAMGAAFAFTESVVANNRQKDDALNGVAGGCAAGFLAGIRARSLPTALASCAVLGAAVGTFDYGGKAIAGSSPETQEERRKRFFKHPQPNPLGAQSQE</sequence>
<evidence type="ECO:0000256" key="6">
    <source>
        <dbReference type="ARBA" id="ARBA00023136"/>
    </source>
</evidence>
<keyword evidence="2" id="KW-0812">Transmembrane</keyword>
<keyword evidence="3" id="KW-0999">Mitochondrion inner membrane</keyword>
<keyword evidence="6" id="KW-0472">Membrane</keyword>
<protein>
    <submittedName>
        <fullName evidence="8">Uncharacterized protein</fullName>
    </submittedName>
</protein>
<dbReference type="PANTHER" id="PTHR21382">
    <property type="entry name" value="NADH-UBIQUINONE OXIDOREDUCTASE SUBUNIT"/>
    <property type="match status" value="1"/>
</dbReference>
<evidence type="ECO:0000256" key="4">
    <source>
        <dbReference type="ARBA" id="ARBA00022989"/>
    </source>
</evidence>
<evidence type="ECO:0000256" key="7">
    <source>
        <dbReference type="SAM" id="MobiDB-lite"/>
    </source>
</evidence>
<dbReference type="OrthoDB" id="1913277at2759"/>
<dbReference type="HOGENOM" id="CLU_088319_1_0_1"/>
<dbReference type="Pfam" id="PF02466">
    <property type="entry name" value="Tim17"/>
    <property type="match status" value="1"/>
</dbReference>
<gene>
    <name evidence="8" type="ORF">PHLGIDRAFT_33341</name>
</gene>
<evidence type="ECO:0000256" key="5">
    <source>
        <dbReference type="ARBA" id="ARBA00023128"/>
    </source>
</evidence>
<evidence type="ECO:0000256" key="1">
    <source>
        <dbReference type="ARBA" id="ARBA00004448"/>
    </source>
</evidence>
<evidence type="ECO:0000313" key="9">
    <source>
        <dbReference type="Proteomes" id="UP000053257"/>
    </source>
</evidence>
<proteinExistence type="predicted"/>
<reference evidence="8 9" key="1">
    <citation type="journal article" date="2014" name="PLoS Genet.">
        <title>Analysis of the Phlebiopsis gigantea genome, transcriptome and secretome provides insight into its pioneer colonization strategies of wood.</title>
        <authorList>
            <person name="Hori C."/>
            <person name="Ishida T."/>
            <person name="Igarashi K."/>
            <person name="Samejima M."/>
            <person name="Suzuki H."/>
            <person name="Master E."/>
            <person name="Ferreira P."/>
            <person name="Ruiz-Duenas F.J."/>
            <person name="Held B."/>
            <person name="Canessa P."/>
            <person name="Larrondo L.F."/>
            <person name="Schmoll M."/>
            <person name="Druzhinina I.S."/>
            <person name="Kubicek C.P."/>
            <person name="Gaskell J.A."/>
            <person name="Kersten P."/>
            <person name="St John F."/>
            <person name="Glasner J."/>
            <person name="Sabat G."/>
            <person name="Splinter BonDurant S."/>
            <person name="Syed K."/>
            <person name="Yadav J."/>
            <person name="Mgbeahuruike A.C."/>
            <person name="Kovalchuk A."/>
            <person name="Asiegbu F.O."/>
            <person name="Lackner G."/>
            <person name="Hoffmeister D."/>
            <person name="Rencoret J."/>
            <person name="Gutierrez A."/>
            <person name="Sun H."/>
            <person name="Lindquist E."/>
            <person name="Barry K."/>
            <person name="Riley R."/>
            <person name="Grigoriev I.V."/>
            <person name="Henrissat B."/>
            <person name="Kues U."/>
            <person name="Berka R.M."/>
            <person name="Martinez A.T."/>
            <person name="Covert S.F."/>
            <person name="Blanchette R.A."/>
            <person name="Cullen D."/>
        </authorList>
    </citation>
    <scope>NUCLEOTIDE SEQUENCE [LARGE SCALE GENOMIC DNA]</scope>
    <source>
        <strain evidence="8 9">11061_1 CR5-6</strain>
    </source>
</reference>
<dbReference type="STRING" id="745531.A0A0C3PUL8"/>
<keyword evidence="4" id="KW-1133">Transmembrane helix</keyword>
<keyword evidence="9" id="KW-1185">Reference proteome</keyword>
<evidence type="ECO:0000313" key="8">
    <source>
        <dbReference type="EMBL" id="KIP11383.1"/>
    </source>
</evidence>
<organism evidence="8 9">
    <name type="scientific">Phlebiopsis gigantea (strain 11061_1 CR5-6)</name>
    <name type="common">White-rot fungus</name>
    <name type="synonym">Peniophora gigantea</name>
    <dbReference type="NCBI Taxonomy" id="745531"/>
    <lineage>
        <taxon>Eukaryota</taxon>
        <taxon>Fungi</taxon>
        <taxon>Dikarya</taxon>
        <taxon>Basidiomycota</taxon>
        <taxon>Agaricomycotina</taxon>
        <taxon>Agaricomycetes</taxon>
        <taxon>Polyporales</taxon>
        <taxon>Phanerochaetaceae</taxon>
        <taxon>Phlebiopsis</taxon>
    </lineage>
</organism>
<dbReference type="GO" id="GO:0006120">
    <property type="term" value="P:mitochondrial electron transport, NADH to ubiquinone"/>
    <property type="evidence" value="ECO:0007669"/>
    <property type="project" value="InterPro"/>
</dbReference>
<name>A0A0C3PUL8_PHLG1</name>